<protein>
    <submittedName>
        <fullName evidence="2">Uncharacterized protein</fullName>
    </submittedName>
</protein>
<reference evidence="2" key="1">
    <citation type="submission" date="2021-03" db="EMBL/GenBank/DDBJ databases">
        <title>Comparative genomics and phylogenomic investigation of the class Geoglossomycetes provide insights into ecological specialization and systematics.</title>
        <authorList>
            <person name="Melie T."/>
            <person name="Pirro S."/>
            <person name="Miller A.N."/>
            <person name="Quandt A."/>
        </authorList>
    </citation>
    <scope>NUCLEOTIDE SEQUENCE</scope>
    <source>
        <strain evidence="2">CAQ_001_2017</strain>
    </source>
</reference>
<proteinExistence type="predicted"/>
<name>A0A9P8IEX7_9PEZI</name>
<comment type="caution">
    <text evidence="2">The sequence shown here is derived from an EMBL/GenBank/DDBJ whole genome shotgun (WGS) entry which is preliminary data.</text>
</comment>
<feature type="region of interest" description="Disordered" evidence="1">
    <location>
        <begin position="154"/>
        <end position="188"/>
    </location>
</feature>
<feature type="compositionally biased region" description="Polar residues" evidence="1">
    <location>
        <begin position="169"/>
        <end position="179"/>
    </location>
</feature>
<feature type="compositionally biased region" description="Acidic residues" evidence="1">
    <location>
        <begin position="60"/>
        <end position="69"/>
    </location>
</feature>
<dbReference type="EMBL" id="JAGHQM010001323">
    <property type="protein sequence ID" value="KAH0555862.1"/>
    <property type="molecule type" value="Genomic_DNA"/>
</dbReference>
<feature type="region of interest" description="Disordered" evidence="1">
    <location>
        <begin position="371"/>
        <end position="411"/>
    </location>
</feature>
<feature type="compositionally biased region" description="Basic and acidic residues" evidence="1">
    <location>
        <begin position="70"/>
        <end position="96"/>
    </location>
</feature>
<evidence type="ECO:0000313" key="2">
    <source>
        <dbReference type="EMBL" id="KAH0555862.1"/>
    </source>
</evidence>
<evidence type="ECO:0000256" key="1">
    <source>
        <dbReference type="SAM" id="MobiDB-lite"/>
    </source>
</evidence>
<accession>A0A9P8IEX7</accession>
<feature type="region of interest" description="Disordered" evidence="1">
    <location>
        <begin position="1"/>
        <end position="109"/>
    </location>
</feature>
<organism evidence="2 3">
    <name type="scientific">Trichoglossum hirsutum</name>
    <dbReference type="NCBI Taxonomy" id="265104"/>
    <lineage>
        <taxon>Eukaryota</taxon>
        <taxon>Fungi</taxon>
        <taxon>Dikarya</taxon>
        <taxon>Ascomycota</taxon>
        <taxon>Pezizomycotina</taxon>
        <taxon>Geoglossomycetes</taxon>
        <taxon>Geoglossales</taxon>
        <taxon>Geoglossaceae</taxon>
        <taxon>Trichoglossum</taxon>
    </lineage>
</organism>
<keyword evidence="3" id="KW-1185">Reference proteome</keyword>
<sequence>MAIEREPNQSFRIYEDPAAPTADSAQERSLSEAKANTSRRESSHRLPSINPEDHTVETLENSDVEGDAVVEDRGCAYSASDRHSSDEAVFDEEHHQSSPNTSHSDSVSELPDEVLAYEGARPRSPYTPVKQRSPFRNPSSVRAIQLDVTPPFNHSGYMTSPLSGRHKLSTPSRNGTPRSIRSESVKKKAGPKKEYPLILLHVTLLPITFPYSLELMMSVLPPYIIENYNLLKDKATETVLERGILVPHPREDYELLEERLLESLELKIPRILQCGHFHLDKEDYDSEDDSCASEDGDADICADCGRRIRDGRRGAGSGHKRWSIKIYAANGLMRAGAWAAAWREMERVDVEIEPWIPEDLRRELDMRRLEQEEAEEQRRREAEEEELQREAEEEDRREAEEVERQVRAEAH</sequence>
<dbReference type="AlphaFoldDB" id="A0A9P8IEX7"/>
<dbReference type="Proteomes" id="UP000750711">
    <property type="component" value="Unassembled WGS sequence"/>
</dbReference>
<gene>
    <name evidence="2" type="ORF">GP486_006191</name>
</gene>
<feature type="compositionally biased region" description="Polar residues" evidence="1">
    <location>
        <begin position="97"/>
        <end position="107"/>
    </location>
</feature>
<feature type="non-terminal residue" evidence="2">
    <location>
        <position position="411"/>
    </location>
</feature>
<evidence type="ECO:0000313" key="3">
    <source>
        <dbReference type="Proteomes" id="UP000750711"/>
    </source>
</evidence>